<gene>
    <name evidence="1" type="ORF">NCTC7928_07033</name>
</gene>
<evidence type="ECO:0000313" key="1">
    <source>
        <dbReference type="EMBL" id="STF46231.1"/>
    </source>
</evidence>
<name>A0A376N0Q9_ECOLX</name>
<dbReference type="AlphaFoldDB" id="A0A376N0Q9"/>
<protein>
    <submittedName>
        <fullName evidence="1">Uncharacterized protein</fullName>
    </submittedName>
</protein>
<proteinExistence type="predicted"/>
<organism evidence="1 2">
    <name type="scientific">Escherichia coli</name>
    <dbReference type="NCBI Taxonomy" id="562"/>
    <lineage>
        <taxon>Bacteria</taxon>
        <taxon>Pseudomonadati</taxon>
        <taxon>Pseudomonadota</taxon>
        <taxon>Gammaproteobacteria</taxon>
        <taxon>Enterobacterales</taxon>
        <taxon>Enterobacteriaceae</taxon>
        <taxon>Escherichia</taxon>
    </lineage>
</organism>
<accession>A0A376N0Q9</accession>
<evidence type="ECO:0000313" key="2">
    <source>
        <dbReference type="Proteomes" id="UP000254877"/>
    </source>
</evidence>
<reference evidence="1 2" key="1">
    <citation type="submission" date="2018-06" db="EMBL/GenBank/DDBJ databases">
        <authorList>
            <consortium name="Pathogen Informatics"/>
            <person name="Doyle S."/>
        </authorList>
    </citation>
    <scope>NUCLEOTIDE SEQUENCE [LARGE SCALE GENOMIC DNA]</scope>
    <source>
        <strain evidence="1 2">NCTC7928</strain>
    </source>
</reference>
<dbReference type="EMBL" id="UGAB01000002">
    <property type="protein sequence ID" value="STF46231.1"/>
    <property type="molecule type" value="Genomic_DNA"/>
</dbReference>
<sequence length="60" mass="6873">MPYFCVVERTGAFTLFADHEIKDLTVRADNGETWYLHDMGDGYIGCTTWDGKEVAFLSYD</sequence>
<dbReference type="Proteomes" id="UP000254877">
    <property type="component" value="Unassembled WGS sequence"/>
</dbReference>